<keyword evidence="1" id="KW-0472">Membrane</keyword>
<sequence>MNWLSASPFNDLLTSLTGPKNHSKAVFAYGFRPFFWLIPWVLTVNVFLWVAFWTGWWPVSFPSSPLNWHIYELLFGITSGMMAAFIMTAVPEFFEGTPPVNGRTLFGLVALWLAGRLAFWGIDVIGVYGVAIIHLAFLPSVLWLVGKPIFTDPLKRQWGLALAYGLIVFCQALFFAAEAEWVPLSSFAVLQASVGAFMILVLVAVRRIATQSINEWFEQEHIDARFLARPPAYNLAVFSLAVATLTELLFPGNSAQAWLNLAVMAALFNTLNDFFRTDTFILKFPTVWPIMILLTLFGAGYGLMGWDALQENVQISAHFRHFLTMGALGLAYFIVLMVVSHIHTGRPLTRLGWLKMGVVLITAATLIRGLVIPAFPEMQNGLYVLAGLLWTGAFIGYWWRYHTWLTHPRADGLPG</sequence>
<feature type="transmembrane region" description="Helical" evidence="1">
    <location>
        <begin position="125"/>
        <end position="146"/>
    </location>
</feature>
<feature type="transmembrane region" description="Helical" evidence="1">
    <location>
        <begin position="34"/>
        <end position="56"/>
    </location>
</feature>
<dbReference type="KEGG" id="htr:EPV75_01270"/>
<dbReference type="RefSeq" id="WP_128384208.1">
    <property type="nucleotide sequence ID" value="NZ_CP035033.1"/>
</dbReference>
<feature type="transmembrane region" description="Helical" evidence="1">
    <location>
        <begin position="257"/>
        <end position="275"/>
    </location>
</feature>
<feature type="transmembrane region" description="Helical" evidence="1">
    <location>
        <begin position="381"/>
        <end position="399"/>
    </location>
</feature>
<feature type="transmembrane region" description="Helical" evidence="1">
    <location>
        <begin position="102"/>
        <end position="119"/>
    </location>
</feature>
<dbReference type="Pfam" id="PF05940">
    <property type="entry name" value="NnrS"/>
    <property type="match status" value="1"/>
</dbReference>
<dbReference type="AlphaFoldDB" id="A0A451G4J7"/>
<reference evidence="2 3" key="1">
    <citation type="journal article" date="2018" name="Environ. Microbiol.">
        <title>Genomes of ubiquitous marine and hypersaline Hydrogenovibrio, Thiomicrorhabdus and Thiomicrospira spp. encode a diversity of mechanisms to sustain chemolithoautotrophy in heterogeneous environments.</title>
        <authorList>
            <person name="Scott K.M."/>
            <person name="Williams J."/>
            <person name="Porter C.M.B."/>
            <person name="Russel S."/>
            <person name="Harmer T.L."/>
            <person name="Paul J.H."/>
            <person name="Antonen K.M."/>
            <person name="Bridges M.K."/>
            <person name="Camper G.J."/>
            <person name="Campla C.K."/>
            <person name="Casella L.G."/>
            <person name="Chase E."/>
            <person name="Conrad J.W."/>
            <person name="Cruz M.C."/>
            <person name="Dunlap D.S."/>
            <person name="Duran L."/>
            <person name="Fahsbender E.M."/>
            <person name="Goldsmith D.B."/>
            <person name="Keeley R.F."/>
            <person name="Kondoff M.R."/>
            <person name="Kussy B.I."/>
            <person name="Lane M.K."/>
            <person name="Lawler S."/>
            <person name="Leigh B.A."/>
            <person name="Lewis C."/>
            <person name="Lostal L.M."/>
            <person name="Marking D."/>
            <person name="Mancera P.A."/>
            <person name="McClenthan E.C."/>
            <person name="McIntyre E.A."/>
            <person name="Mine J.A."/>
            <person name="Modi S."/>
            <person name="Moore B.D."/>
            <person name="Morgan W.A."/>
            <person name="Nelson K.M."/>
            <person name="Nguyen K.N."/>
            <person name="Ogburn N."/>
            <person name="Parrino D.G."/>
            <person name="Pedapudi A.D."/>
            <person name="Pelham R.P."/>
            <person name="Preece A.M."/>
            <person name="Rampersad E.A."/>
            <person name="Richardson J.C."/>
            <person name="Rodgers C.M."/>
            <person name="Schaffer B.L."/>
            <person name="Sheridan N.E."/>
            <person name="Solone M.R."/>
            <person name="Staley Z.R."/>
            <person name="Tabuchi M."/>
            <person name="Waide R.J."/>
            <person name="Wanjugi P.W."/>
            <person name="Young S."/>
            <person name="Clum A."/>
            <person name="Daum C."/>
            <person name="Huntemann M."/>
            <person name="Ivanova N."/>
            <person name="Kyrpides N."/>
            <person name="Mikhailova N."/>
            <person name="Palaniappan K."/>
            <person name="Pillay M."/>
            <person name="Reddy T.B.K."/>
            <person name="Shapiro N."/>
            <person name="Stamatis D."/>
            <person name="Varghese N."/>
            <person name="Woyke T."/>
            <person name="Boden R."/>
            <person name="Freyermuth S.K."/>
            <person name="Kerfeld C.A."/>
        </authorList>
    </citation>
    <scope>NUCLEOTIDE SEQUENCE [LARGE SCALE GENOMIC DNA]</scope>
    <source>
        <strain evidence="2 3">JR-2</strain>
    </source>
</reference>
<gene>
    <name evidence="2" type="ORF">EPV75_01270</name>
</gene>
<proteinExistence type="predicted"/>
<keyword evidence="1" id="KW-1133">Transmembrane helix</keyword>
<feature type="transmembrane region" description="Helical" evidence="1">
    <location>
        <begin position="351"/>
        <end position="375"/>
    </location>
</feature>
<organism evidence="2 3">
    <name type="scientific">Hydrogenovibrio thermophilus</name>
    <dbReference type="NCBI Taxonomy" id="265883"/>
    <lineage>
        <taxon>Bacteria</taxon>
        <taxon>Pseudomonadati</taxon>
        <taxon>Pseudomonadota</taxon>
        <taxon>Gammaproteobacteria</taxon>
        <taxon>Thiotrichales</taxon>
        <taxon>Piscirickettsiaceae</taxon>
        <taxon>Hydrogenovibrio</taxon>
    </lineage>
</organism>
<evidence type="ECO:0000313" key="3">
    <source>
        <dbReference type="Proteomes" id="UP000285478"/>
    </source>
</evidence>
<name>A0A451G4J7_9GAMM</name>
<dbReference type="InterPro" id="IPR010266">
    <property type="entry name" value="NnrS"/>
</dbReference>
<dbReference type="Proteomes" id="UP000285478">
    <property type="component" value="Chromosome"/>
</dbReference>
<protein>
    <submittedName>
        <fullName evidence="2">NnrS family protein</fullName>
    </submittedName>
</protein>
<evidence type="ECO:0000313" key="2">
    <source>
        <dbReference type="EMBL" id="QAB14398.1"/>
    </source>
</evidence>
<feature type="transmembrane region" description="Helical" evidence="1">
    <location>
        <begin position="68"/>
        <end position="90"/>
    </location>
</feature>
<keyword evidence="3" id="KW-1185">Reference proteome</keyword>
<accession>A0A451G4J7</accession>
<feature type="transmembrane region" description="Helical" evidence="1">
    <location>
        <begin position="318"/>
        <end position="339"/>
    </location>
</feature>
<feature type="transmembrane region" description="Helical" evidence="1">
    <location>
        <begin position="158"/>
        <end position="177"/>
    </location>
</feature>
<evidence type="ECO:0000256" key="1">
    <source>
        <dbReference type="SAM" id="Phobius"/>
    </source>
</evidence>
<feature type="transmembrane region" description="Helical" evidence="1">
    <location>
        <begin position="226"/>
        <end position="245"/>
    </location>
</feature>
<feature type="transmembrane region" description="Helical" evidence="1">
    <location>
        <begin position="287"/>
        <end position="306"/>
    </location>
</feature>
<feature type="transmembrane region" description="Helical" evidence="1">
    <location>
        <begin position="183"/>
        <end position="205"/>
    </location>
</feature>
<dbReference type="EMBL" id="CP035033">
    <property type="protein sequence ID" value="QAB14398.1"/>
    <property type="molecule type" value="Genomic_DNA"/>
</dbReference>
<keyword evidence="1" id="KW-0812">Transmembrane</keyword>